<evidence type="ECO:0000256" key="1">
    <source>
        <dbReference type="ARBA" id="ARBA00023015"/>
    </source>
</evidence>
<evidence type="ECO:0000313" key="5">
    <source>
        <dbReference type="EMBL" id="MBP2382226.1"/>
    </source>
</evidence>
<proteinExistence type="predicted"/>
<keyword evidence="3" id="KW-0804">Transcription</keyword>
<dbReference type="SMART" id="SM00342">
    <property type="entry name" value="HTH_ARAC"/>
    <property type="match status" value="1"/>
</dbReference>
<gene>
    <name evidence="5" type="ORF">JOF43_002183</name>
</gene>
<dbReference type="EMBL" id="JAGIOD010000001">
    <property type="protein sequence ID" value="MBP2382226.1"/>
    <property type="molecule type" value="Genomic_DNA"/>
</dbReference>
<comment type="caution">
    <text evidence="5">The sequence shown here is derived from an EMBL/GenBank/DDBJ whole genome shotgun (WGS) entry which is preliminary data.</text>
</comment>
<dbReference type="Gene3D" id="1.10.10.60">
    <property type="entry name" value="Homeodomain-like"/>
    <property type="match status" value="1"/>
</dbReference>
<keyword evidence="1" id="KW-0805">Transcription regulation</keyword>
<organism evidence="5 6">
    <name type="scientific">Brachybacterium sacelli</name>
    <dbReference type="NCBI Taxonomy" id="173364"/>
    <lineage>
        <taxon>Bacteria</taxon>
        <taxon>Bacillati</taxon>
        <taxon>Actinomycetota</taxon>
        <taxon>Actinomycetes</taxon>
        <taxon>Micrococcales</taxon>
        <taxon>Dermabacteraceae</taxon>
        <taxon>Brachybacterium</taxon>
    </lineage>
</organism>
<evidence type="ECO:0000256" key="2">
    <source>
        <dbReference type="ARBA" id="ARBA00023125"/>
    </source>
</evidence>
<feature type="domain" description="HTH araC/xylS-type" evidence="4">
    <location>
        <begin position="178"/>
        <end position="274"/>
    </location>
</feature>
<dbReference type="PANTHER" id="PTHR46796:SF15">
    <property type="entry name" value="BLL1074 PROTEIN"/>
    <property type="match status" value="1"/>
</dbReference>
<dbReference type="Pfam" id="PF12833">
    <property type="entry name" value="HTH_18"/>
    <property type="match status" value="1"/>
</dbReference>
<dbReference type="InterPro" id="IPR018060">
    <property type="entry name" value="HTH_AraC"/>
</dbReference>
<dbReference type="RefSeq" id="WP_209901946.1">
    <property type="nucleotide sequence ID" value="NZ_BAAAJW010000003.1"/>
</dbReference>
<dbReference type="PROSITE" id="PS01124">
    <property type="entry name" value="HTH_ARAC_FAMILY_2"/>
    <property type="match status" value="1"/>
</dbReference>
<reference evidence="5 6" key="1">
    <citation type="submission" date="2021-03" db="EMBL/GenBank/DDBJ databases">
        <title>Sequencing the genomes of 1000 actinobacteria strains.</title>
        <authorList>
            <person name="Klenk H.-P."/>
        </authorList>
    </citation>
    <scope>NUCLEOTIDE SEQUENCE [LARGE SCALE GENOMIC DNA]</scope>
    <source>
        <strain evidence="5 6">DSM 14566</strain>
    </source>
</reference>
<dbReference type="PANTHER" id="PTHR46796">
    <property type="entry name" value="HTH-TYPE TRANSCRIPTIONAL ACTIVATOR RHAS-RELATED"/>
    <property type="match status" value="1"/>
</dbReference>
<dbReference type="Proteomes" id="UP001519290">
    <property type="component" value="Unassembled WGS sequence"/>
</dbReference>
<sequence length="293" mass="32186">MSEEDREPPVWDVAAAPPGSAPGITSMVGYRALAAPEQLHRGLPSSRLTFILALDDGVEAAGSEAALEEVRPCPVIIGGLHTAASYVKQRRTQAGVQIALHPLAARAVLGAPAAELPVSDFDGRDRLGRWAIELHQQLSESEDWGARFRLVRERLIRRQDRHGHPSLRPELLGAWNLLERSRGRVPVAEVATTVGLSSRHLGTLFRQELGRSPKQVAGLMRFENATACLASQVRRHGRTDLSRIAADAGFSDQAHLTREFTRYAGVGPSAWIHEEFRNIQDGAYRRTEDGDHD</sequence>
<dbReference type="InterPro" id="IPR009057">
    <property type="entry name" value="Homeodomain-like_sf"/>
</dbReference>
<dbReference type="InterPro" id="IPR050204">
    <property type="entry name" value="AraC_XylS_family_regulators"/>
</dbReference>
<keyword evidence="6" id="KW-1185">Reference proteome</keyword>
<evidence type="ECO:0000313" key="6">
    <source>
        <dbReference type="Proteomes" id="UP001519290"/>
    </source>
</evidence>
<keyword evidence="2" id="KW-0238">DNA-binding</keyword>
<protein>
    <submittedName>
        <fullName evidence="5">AraC-like DNA-binding protein</fullName>
    </submittedName>
</protein>
<accession>A0ABS4X1K7</accession>
<evidence type="ECO:0000259" key="4">
    <source>
        <dbReference type="PROSITE" id="PS01124"/>
    </source>
</evidence>
<evidence type="ECO:0000256" key="3">
    <source>
        <dbReference type="ARBA" id="ARBA00023163"/>
    </source>
</evidence>
<dbReference type="SUPFAM" id="SSF46689">
    <property type="entry name" value="Homeodomain-like"/>
    <property type="match status" value="1"/>
</dbReference>
<name>A0ABS4X1K7_9MICO</name>